<evidence type="ECO:0000313" key="2">
    <source>
        <dbReference type="EMBL" id="GGC73611.1"/>
    </source>
</evidence>
<name>A0A916XIT6_9BURK</name>
<dbReference type="RefSeq" id="WP_188566008.1">
    <property type="nucleotide sequence ID" value="NZ_BMED01000002.1"/>
</dbReference>
<reference evidence="2" key="2">
    <citation type="submission" date="2020-09" db="EMBL/GenBank/DDBJ databases">
        <authorList>
            <person name="Sun Q."/>
            <person name="Zhou Y."/>
        </authorList>
    </citation>
    <scope>NUCLEOTIDE SEQUENCE</scope>
    <source>
        <strain evidence="2">CGMCC 1.10998</strain>
    </source>
</reference>
<feature type="chain" id="PRO_5037502271" description="DUF2141 domain-containing protein" evidence="1">
    <location>
        <begin position="28"/>
        <end position="145"/>
    </location>
</feature>
<feature type="signal peptide" evidence="1">
    <location>
        <begin position="1"/>
        <end position="27"/>
    </location>
</feature>
<organism evidence="2 3">
    <name type="scientific">Undibacterium terreum</name>
    <dbReference type="NCBI Taxonomy" id="1224302"/>
    <lineage>
        <taxon>Bacteria</taxon>
        <taxon>Pseudomonadati</taxon>
        <taxon>Pseudomonadota</taxon>
        <taxon>Betaproteobacteria</taxon>
        <taxon>Burkholderiales</taxon>
        <taxon>Oxalobacteraceae</taxon>
        <taxon>Undibacterium</taxon>
    </lineage>
</organism>
<dbReference type="Proteomes" id="UP000637423">
    <property type="component" value="Unassembled WGS sequence"/>
</dbReference>
<reference evidence="2" key="1">
    <citation type="journal article" date="2014" name="Int. J. Syst. Evol. Microbiol.">
        <title>Complete genome sequence of Corynebacterium casei LMG S-19264T (=DSM 44701T), isolated from a smear-ripened cheese.</title>
        <authorList>
            <consortium name="US DOE Joint Genome Institute (JGI-PGF)"/>
            <person name="Walter F."/>
            <person name="Albersmeier A."/>
            <person name="Kalinowski J."/>
            <person name="Ruckert C."/>
        </authorList>
    </citation>
    <scope>NUCLEOTIDE SEQUENCE</scope>
    <source>
        <strain evidence="2">CGMCC 1.10998</strain>
    </source>
</reference>
<proteinExistence type="predicted"/>
<evidence type="ECO:0008006" key="4">
    <source>
        <dbReference type="Google" id="ProtNLM"/>
    </source>
</evidence>
<evidence type="ECO:0000256" key="1">
    <source>
        <dbReference type="SAM" id="SignalP"/>
    </source>
</evidence>
<sequence>MKSKSLGKIIATAAAMLFIGVSASSQAADITVNVKNLRSPNGALMLALFNSGEGFLQSDKQFSAQIISAAQQPAVAVFKNVPAGRYAVTVFHDENGNGKMDKNLLGIPTERYGFSNNATGTMGPPSFEQAAFTLKDNQEITIQLQ</sequence>
<dbReference type="InterPro" id="IPR018673">
    <property type="entry name" value="DUF2141"/>
</dbReference>
<keyword evidence="3" id="KW-1185">Reference proteome</keyword>
<comment type="caution">
    <text evidence="2">The sequence shown here is derived from an EMBL/GenBank/DDBJ whole genome shotgun (WGS) entry which is preliminary data.</text>
</comment>
<accession>A0A916XIT6</accession>
<dbReference type="AlphaFoldDB" id="A0A916XIT6"/>
<keyword evidence="1" id="KW-0732">Signal</keyword>
<evidence type="ECO:0000313" key="3">
    <source>
        <dbReference type="Proteomes" id="UP000637423"/>
    </source>
</evidence>
<protein>
    <recommendedName>
        <fullName evidence="4">DUF2141 domain-containing protein</fullName>
    </recommendedName>
</protein>
<gene>
    <name evidence="2" type="ORF">GCM10011396_21000</name>
</gene>
<dbReference type="EMBL" id="BMED01000002">
    <property type="protein sequence ID" value="GGC73611.1"/>
    <property type="molecule type" value="Genomic_DNA"/>
</dbReference>
<dbReference type="Pfam" id="PF09912">
    <property type="entry name" value="DUF2141"/>
    <property type="match status" value="1"/>
</dbReference>